<sequence>MGAGGRAHVVAGLFGIVAGLLVTIGAALPAVTVHASELALGVPAPSFPATFAARIAGIVCAALGLAVTVLGARVRPALSVAWSGLPLTVVAVLVPALAATAAPSGLDALVTLGAALPRFTLSLGAWLLISGAVLGVAAGIACLVAGNADRDAAPAMPGDDGGGPPAALRAAAAVAGVVAVVGLLLPAYSSPLGSAPWIGRDALPAVETWTQSGVAVALAVVAVLVPRSRPARAVALALGAALVATDYALLARGPAGATAASGSYCSVAGAVLFVLVAVVVPMVGRRPAQ</sequence>
<name>A0ABP8JP66_9ACTN</name>
<protein>
    <submittedName>
        <fullName evidence="2">Uncharacterized protein</fullName>
    </submittedName>
</protein>
<evidence type="ECO:0000313" key="3">
    <source>
        <dbReference type="Proteomes" id="UP001500635"/>
    </source>
</evidence>
<feature type="transmembrane region" description="Helical" evidence="1">
    <location>
        <begin position="84"/>
        <end position="103"/>
    </location>
</feature>
<feature type="transmembrane region" description="Helical" evidence="1">
    <location>
        <begin position="123"/>
        <end position="145"/>
    </location>
</feature>
<keyword evidence="3" id="KW-1185">Reference proteome</keyword>
<feature type="transmembrane region" description="Helical" evidence="1">
    <location>
        <begin position="208"/>
        <end position="226"/>
    </location>
</feature>
<feature type="transmembrane region" description="Helical" evidence="1">
    <location>
        <begin position="7"/>
        <end position="31"/>
    </location>
</feature>
<keyword evidence="1" id="KW-1133">Transmembrane helix</keyword>
<feature type="transmembrane region" description="Helical" evidence="1">
    <location>
        <begin position="233"/>
        <end position="249"/>
    </location>
</feature>
<accession>A0ABP8JP66</accession>
<feature type="transmembrane region" description="Helical" evidence="1">
    <location>
        <begin position="51"/>
        <end position="72"/>
    </location>
</feature>
<organism evidence="2 3">
    <name type="scientific">Tsukamurella soli</name>
    <dbReference type="NCBI Taxonomy" id="644556"/>
    <lineage>
        <taxon>Bacteria</taxon>
        <taxon>Bacillati</taxon>
        <taxon>Actinomycetota</taxon>
        <taxon>Actinomycetes</taxon>
        <taxon>Mycobacteriales</taxon>
        <taxon>Tsukamurellaceae</taxon>
        <taxon>Tsukamurella</taxon>
    </lineage>
</organism>
<evidence type="ECO:0000256" key="1">
    <source>
        <dbReference type="SAM" id="Phobius"/>
    </source>
</evidence>
<gene>
    <name evidence="2" type="ORF">GCM10023147_25160</name>
</gene>
<comment type="caution">
    <text evidence="2">The sequence shown here is derived from an EMBL/GenBank/DDBJ whole genome shotgun (WGS) entry which is preliminary data.</text>
</comment>
<keyword evidence="1" id="KW-0812">Transmembrane</keyword>
<feature type="transmembrane region" description="Helical" evidence="1">
    <location>
        <begin position="261"/>
        <end position="283"/>
    </location>
</feature>
<reference evidence="3" key="1">
    <citation type="journal article" date="2019" name="Int. J. Syst. Evol. Microbiol.">
        <title>The Global Catalogue of Microorganisms (GCM) 10K type strain sequencing project: providing services to taxonomists for standard genome sequencing and annotation.</title>
        <authorList>
            <consortium name="The Broad Institute Genomics Platform"/>
            <consortium name="The Broad Institute Genome Sequencing Center for Infectious Disease"/>
            <person name="Wu L."/>
            <person name="Ma J."/>
        </authorList>
    </citation>
    <scope>NUCLEOTIDE SEQUENCE [LARGE SCALE GENOMIC DNA]</scope>
    <source>
        <strain evidence="3">JCM 17688</strain>
    </source>
</reference>
<dbReference type="Proteomes" id="UP001500635">
    <property type="component" value="Unassembled WGS sequence"/>
</dbReference>
<feature type="transmembrane region" description="Helical" evidence="1">
    <location>
        <begin position="166"/>
        <end position="188"/>
    </location>
</feature>
<proteinExistence type="predicted"/>
<keyword evidence="1" id="KW-0472">Membrane</keyword>
<dbReference type="EMBL" id="BAABFR010000035">
    <property type="protein sequence ID" value="GAA4393939.1"/>
    <property type="molecule type" value="Genomic_DNA"/>
</dbReference>
<evidence type="ECO:0000313" key="2">
    <source>
        <dbReference type="EMBL" id="GAA4393939.1"/>
    </source>
</evidence>